<dbReference type="STRING" id="529505.SAMN05421761_10776"/>
<reference evidence="2" key="1">
    <citation type="submission" date="2017-01" db="EMBL/GenBank/DDBJ databases">
        <authorList>
            <person name="Varghese N."/>
            <person name="Submissions S."/>
        </authorList>
    </citation>
    <scope>NUCLEOTIDE SEQUENCE [LARGE SCALE GENOMIC DNA]</scope>
    <source>
        <strain evidence="2">DSM 46698</strain>
    </source>
</reference>
<dbReference type="AlphaFoldDB" id="A0A1N7MRP2"/>
<gene>
    <name evidence="1" type="ORF">SAMN05421761_10776</name>
</gene>
<evidence type="ECO:0000313" key="1">
    <source>
        <dbReference type="EMBL" id="SIS88796.1"/>
    </source>
</evidence>
<dbReference type="EMBL" id="FTOP01000007">
    <property type="protein sequence ID" value="SIS88796.1"/>
    <property type="molecule type" value="Genomic_DNA"/>
</dbReference>
<accession>A0A1N7MRP2</accession>
<dbReference type="RefSeq" id="WP_262484360.1">
    <property type="nucleotide sequence ID" value="NZ_FTOP01000007.1"/>
</dbReference>
<sequence length="42" mass="4819">MKITKLNTLQEIIEAVEAGKNVNANTALYKVIKNTKNDYYFL</sequence>
<dbReference type="Proteomes" id="UP000186026">
    <property type="component" value="Unassembled WGS sequence"/>
</dbReference>
<name>A0A1N7MRP2_9BACT</name>
<keyword evidence="2" id="KW-1185">Reference proteome</keyword>
<proteinExistence type="predicted"/>
<protein>
    <submittedName>
        <fullName evidence="1">Uncharacterized protein</fullName>
    </submittedName>
</protein>
<evidence type="ECO:0000313" key="2">
    <source>
        <dbReference type="Proteomes" id="UP000186026"/>
    </source>
</evidence>
<organism evidence="1 2">
    <name type="scientific">Belliella pelovolcani</name>
    <dbReference type="NCBI Taxonomy" id="529505"/>
    <lineage>
        <taxon>Bacteria</taxon>
        <taxon>Pseudomonadati</taxon>
        <taxon>Bacteroidota</taxon>
        <taxon>Cytophagia</taxon>
        <taxon>Cytophagales</taxon>
        <taxon>Cyclobacteriaceae</taxon>
        <taxon>Belliella</taxon>
    </lineage>
</organism>